<organism evidence="3 4">
    <name type="scientific">Linnemannia elongata AG-77</name>
    <dbReference type="NCBI Taxonomy" id="1314771"/>
    <lineage>
        <taxon>Eukaryota</taxon>
        <taxon>Fungi</taxon>
        <taxon>Fungi incertae sedis</taxon>
        <taxon>Mucoromycota</taxon>
        <taxon>Mortierellomycotina</taxon>
        <taxon>Mortierellomycetes</taxon>
        <taxon>Mortierellales</taxon>
        <taxon>Mortierellaceae</taxon>
        <taxon>Linnemannia</taxon>
    </lineage>
</organism>
<dbReference type="Pfam" id="PF14214">
    <property type="entry name" value="Helitron_like_N"/>
    <property type="match status" value="1"/>
</dbReference>
<evidence type="ECO:0000313" key="3">
    <source>
        <dbReference type="EMBL" id="OAQ23712.1"/>
    </source>
</evidence>
<sequence>MAIVRAYSSNPDYFITFTCNPKWPEITSELFPHQTAVDRPDLTVRVFHIKLQELLDGLLNKTELGSRAQHRYSSEIIAAANTGEILYEISFTCLMLTELRSTAQHRYSSEIIATANTEEILYEVSFTCLMLTELGSRAQHRYSSEIIAAANTGEILYEIYVTMMLHYIIIVFMINVSKITLRAGGNTSIKVNKPI</sequence>
<name>A0A197JEX5_9FUNG</name>
<dbReference type="Proteomes" id="UP000078512">
    <property type="component" value="Unassembled WGS sequence"/>
</dbReference>
<dbReference type="STRING" id="1314771.A0A197JEX5"/>
<evidence type="ECO:0000256" key="1">
    <source>
        <dbReference type="SAM" id="Phobius"/>
    </source>
</evidence>
<evidence type="ECO:0000259" key="2">
    <source>
        <dbReference type="Pfam" id="PF14214"/>
    </source>
</evidence>
<keyword evidence="1" id="KW-0812">Transmembrane</keyword>
<dbReference type="EMBL" id="KV442111">
    <property type="protein sequence ID" value="OAQ23712.1"/>
    <property type="molecule type" value="Genomic_DNA"/>
</dbReference>
<dbReference type="AlphaFoldDB" id="A0A197JEX5"/>
<proteinExistence type="predicted"/>
<dbReference type="OrthoDB" id="3366231at2759"/>
<reference evidence="3 4" key="1">
    <citation type="submission" date="2016-05" db="EMBL/GenBank/DDBJ databases">
        <title>Genome sequencing reveals origins of a unique bacterial endosymbiosis in the earliest lineages of terrestrial Fungi.</title>
        <authorList>
            <consortium name="DOE Joint Genome Institute"/>
            <person name="Uehling J."/>
            <person name="Gryganskyi A."/>
            <person name="Hameed K."/>
            <person name="Tschaplinski T."/>
            <person name="Misztal P."/>
            <person name="Wu S."/>
            <person name="Desiro A."/>
            <person name="Vande Pol N."/>
            <person name="Du Z.-Y."/>
            <person name="Zienkiewicz A."/>
            <person name="Zienkiewicz K."/>
            <person name="Morin E."/>
            <person name="Tisserant E."/>
            <person name="Splivallo R."/>
            <person name="Hainaut M."/>
            <person name="Henrissat B."/>
            <person name="Ohm R."/>
            <person name="Kuo A."/>
            <person name="Yan J."/>
            <person name="Lipzen A."/>
            <person name="Nolan M."/>
            <person name="Labutti K."/>
            <person name="Barry K."/>
            <person name="Goldstein A."/>
            <person name="Labbe J."/>
            <person name="Schadt C."/>
            <person name="Tuskan G."/>
            <person name="Grigoriev I."/>
            <person name="Martin F."/>
            <person name="Vilgalys R."/>
            <person name="Bonito G."/>
        </authorList>
    </citation>
    <scope>NUCLEOTIDE SEQUENCE [LARGE SCALE GENOMIC DNA]</scope>
    <source>
        <strain evidence="3 4">AG-77</strain>
    </source>
</reference>
<feature type="domain" description="Helitron helicase-like" evidence="2">
    <location>
        <begin position="1"/>
        <end position="75"/>
    </location>
</feature>
<dbReference type="InterPro" id="IPR025476">
    <property type="entry name" value="Helitron_helicase-like"/>
</dbReference>
<feature type="transmembrane region" description="Helical" evidence="1">
    <location>
        <begin position="155"/>
        <end position="174"/>
    </location>
</feature>
<keyword evidence="1" id="KW-1133">Transmembrane helix</keyword>
<gene>
    <name evidence="3" type="ORF">K457DRAFT_1881241</name>
</gene>
<keyword evidence="1" id="KW-0472">Membrane</keyword>
<keyword evidence="4" id="KW-1185">Reference proteome</keyword>
<accession>A0A197JEX5</accession>
<protein>
    <recommendedName>
        <fullName evidence="2">Helitron helicase-like domain-containing protein</fullName>
    </recommendedName>
</protein>
<evidence type="ECO:0000313" key="4">
    <source>
        <dbReference type="Proteomes" id="UP000078512"/>
    </source>
</evidence>